<dbReference type="AlphaFoldDB" id="A0A1V6RJF8"/>
<name>A0A1V6RJF8_9EURO</name>
<organism evidence="1 2">
    <name type="scientific">Penicillium solitum</name>
    <dbReference type="NCBI Taxonomy" id="60172"/>
    <lineage>
        <taxon>Eukaryota</taxon>
        <taxon>Fungi</taxon>
        <taxon>Dikarya</taxon>
        <taxon>Ascomycota</taxon>
        <taxon>Pezizomycotina</taxon>
        <taxon>Eurotiomycetes</taxon>
        <taxon>Eurotiomycetidae</taxon>
        <taxon>Eurotiales</taxon>
        <taxon>Aspergillaceae</taxon>
        <taxon>Penicillium</taxon>
    </lineage>
</organism>
<sequence length="104" mass="12098">MVSADRNTNNTPHRIFTDFMPFPRLRNAMVSGSVEYTREEFDIDYGRSVSINWPSSKPLLVRNDSLDVVLNPEFELHALNYSNWSLNEEFALKYPHMATMATIR</sequence>
<reference evidence="2" key="1">
    <citation type="journal article" date="2017" name="Nat. Microbiol.">
        <title>Global analysis of biosynthetic gene clusters reveals vast potential of secondary metabolite production in Penicillium species.</title>
        <authorList>
            <person name="Nielsen J.C."/>
            <person name="Grijseels S."/>
            <person name="Prigent S."/>
            <person name="Ji B."/>
            <person name="Dainat J."/>
            <person name="Nielsen K.F."/>
            <person name="Frisvad J.C."/>
            <person name="Workman M."/>
            <person name="Nielsen J."/>
        </authorList>
    </citation>
    <scope>NUCLEOTIDE SEQUENCE [LARGE SCALE GENOMIC DNA]</scope>
    <source>
        <strain evidence="2">IBT 29525</strain>
    </source>
</reference>
<gene>
    <name evidence="1" type="ORF">PENSOL_c003G03225</name>
</gene>
<accession>A0A1V6RJF8</accession>
<evidence type="ECO:0000313" key="1">
    <source>
        <dbReference type="EMBL" id="OQE01991.1"/>
    </source>
</evidence>
<evidence type="ECO:0000313" key="2">
    <source>
        <dbReference type="Proteomes" id="UP000191612"/>
    </source>
</evidence>
<dbReference type="Proteomes" id="UP000191612">
    <property type="component" value="Unassembled WGS sequence"/>
</dbReference>
<dbReference type="Pfam" id="PF11905">
    <property type="entry name" value="DUF3425"/>
    <property type="match status" value="1"/>
</dbReference>
<comment type="caution">
    <text evidence="1">The sequence shown here is derived from an EMBL/GenBank/DDBJ whole genome shotgun (WGS) entry which is preliminary data.</text>
</comment>
<proteinExistence type="predicted"/>
<dbReference type="PANTHER" id="PTHR37012:SF2">
    <property type="entry name" value="BZIP DOMAIN-CONTAINING PROTEIN-RELATED"/>
    <property type="match status" value="1"/>
</dbReference>
<dbReference type="PANTHER" id="PTHR37012">
    <property type="entry name" value="B-ZIP TRANSCRIPTION FACTOR (EUROFUNG)-RELATED"/>
    <property type="match status" value="1"/>
</dbReference>
<dbReference type="EMBL" id="MDYO01000003">
    <property type="protein sequence ID" value="OQE01991.1"/>
    <property type="molecule type" value="Genomic_DNA"/>
</dbReference>
<dbReference type="InterPro" id="IPR021833">
    <property type="entry name" value="DUF3425"/>
</dbReference>
<keyword evidence="2" id="KW-1185">Reference proteome</keyword>
<protein>
    <submittedName>
        <fullName evidence="1">Uncharacterized protein</fullName>
    </submittedName>
</protein>